<evidence type="ECO:0000313" key="1">
    <source>
        <dbReference type="EMBL" id="CAG8736818.1"/>
    </source>
</evidence>
<gene>
    <name evidence="1" type="ORF">DHETER_LOCUS13788</name>
</gene>
<reference evidence="1" key="1">
    <citation type="submission" date="2021-06" db="EMBL/GenBank/DDBJ databases">
        <authorList>
            <person name="Kallberg Y."/>
            <person name="Tangrot J."/>
            <person name="Rosling A."/>
        </authorList>
    </citation>
    <scope>NUCLEOTIDE SEQUENCE</scope>
    <source>
        <strain evidence="1">IL203A</strain>
    </source>
</reference>
<proteinExistence type="predicted"/>
<keyword evidence="2" id="KW-1185">Reference proteome</keyword>
<dbReference type="Proteomes" id="UP000789702">
    <property type="component" value="Unassembled WGS sequence"/>
</dbReference>
<name>A0ACA9Q4W7_9GLOM</name>
<protein>
    <submittedName>
        <fullName evidence="1">5362_t:CDS:1</fullName>
    </submittedName>
</protein>
<accession>A0ACA9Q4W7</accession>
<dbReference type="EMBL" id="CAJVPU010039343">
    <property type="protein sequence ID" value="CAG8736818.1"/>
    <property type="molecule type" value="Genomic_DNA"/>
</dbReference>
<evidence type="ECO:0000313" key="2">
    <source>
        <dbReference type="Proteomes" id="UP000789702"/>
    </source>
</evidence>
<sequence>DNGDNYSSAVNILDISNDLYKWVSLYTLRTPDLKATAPPNNLNTLNIGIVVGLIVASVVSVGLLAIISYLIYSRNKFKKEFKSIEDSSNEVIKSTEIQHSSNEVVDDR</sequence>
<comment type="caution">
    <text evidence="1">The sequence shown here is derived from an EMBL/GenBank/DDBJ whole genome shotgun (WGS) entry which is preliminary data.</text>
</comment>
<organism evidence="1 2">
    <name type="scientific">Dentiscutata heterogama</name>
    <dbReference type="NCBI Taxonomy" id="1316150"/>
    <lineage>
        <taxon>Eukaryota</taxon>
        <taxon>Fungi</taxon>
        <taxon>Fungi incertae sedis</taxon>
        <taxon>Mucoromycota</taxon>
        <taxon>Glomeromycotina</taxon>
        <taxon>Glomeromycetes</taxon>
        <taxon>Diversisporales</taxon>
        <taxon>Gigasporaceae</taxon>
        <taxon>Dentiscutata</taxon>
    </lineage>
</organism>
<feature type="non-terminal residue" evidence="1">
    <location>
        <position position="1"/>
    </location>
</feature>